<protein>
    <submittedName>
        <fullName evidence="1">Uncharacterized protein</fullName>
    </submittedName>
</protein>
<keyword evidence="2" id="KW-1185">Reference proteome</keyword>
<dbReference type="EMBL" id="AHAM01000319">
    <property type="protein sequence ID" value="EHK52508.1"/>
    <property type="molecule type" value="Genomic_DNA"/>
</dbReference>
<accession>H0I3B2</accession>
<proteinExistence type="predicted"/>
<organism evidence="1 2">
    <name type="scientific">Mesorhizobium alhagi CCNWXJ12-2</name>
    <dbReference type="NCBI Taxonomy" id="1107882"/>
    <lineage>
        <taxon>Bacteria</taxon>
        <taxon>Pseudomonadati</taxon>
        <taxon>Pseudomonadota</taxon>
        <taxon>Alphaproteobacteria</taxon>
        <taxon>Hyphomicrobiales</taxon>
        <taxon>Phyllobacteriaceae</taxon>
        <taxon>Allomesorhizobium</taxon>
    </lineage>
</organism>
<evidence type="ECO:0000313" key="1">
    <source>
        <dbReference type="EMBL" id="EHK52508.1"/>
    </source>
</evidence>
<name>H0I3B2_9HYPH</name>
<evidence type="ECO:0000313" key="2">
    <source>
        <dbReference type="Proteomes" id="UP000003250"/>
    </source>
</evidence>
<dbReference type="AlphaFoldDB" id="H0I3B2"/>
<dbReference type="Proteomes" id="UP000003250">
    <property type="component" value="Unassembled WGS sequence"/>
</dbReference>
<gene>
    <name evidence="1" type="ORF">MAXJ12_34884</name>
</gene>
<sequence>MPPYQVMDLSKGNVELVGEVANLVVIPGRRATDVAYHPGC</sequence>
<reference evidence="1 2" key="1">
    <citation type="journal article" date="2012" name="J. Bacteriol.">
        <title>Draft Genome Sequence of Mesorhizobium alhagi CCNWXJ12-2T, a Novel Salt-Resistant Species Isolated from the Desert of Northwestern China.</title>
        <authorList>
            <person name="Zhou M."/>
            <person name="Chen W."/>
            <person name="Chen H."/>
            <person name="Wei G."/>
        </authorList>
    </citation>
    <scope>NUCLEOTIDE SEQUENCE [LARGE SCALE GENOMIC DNA]</scope>
    <source>
        <strain evidence="1 2">CCNWXJ12-2</strain>
    </source>
</reference>